<dbReference type="EMBL" id="CP034562">
    <property type="protein sequence ID" value="AZQ64017.1"/>
    <property type="molecule type" value="Genomic_DNA"/>
</dbReference>
<protein>
    <submittedName>
        <fullName evidence="1">Uncharacterized protein</fullName>
    </submittedName>
</protein>
<gene>
    <name evidence="1" type="ORF">EI427_17825</name>
</gene>
<evidence type="ECO:0000313" key="1">
    <source>
        <dbReference type="EMBL" id="AZQ64017.1"/>
    </source>
</evidence>
<dbReference type="OrthoDB" id="9844071at2"/>
<reference evidence="1 2" key="1">
    <citation type="submission" date="2018-12" db="EMBL/GenBank/DDBJ databases">
        <title>Flammeovirga pectinis sp. nov., isolated from the gut of the Korean scallop, Patinopecten yessoensis.</title>
        <authorList>
            <person name="Bae J.-W."/>
            <person name="Jeong Y.-S."/>
            <person name="Kang W."/>
        </authorList>
    </citation>
    <scope>NUCLEOTIDE SEQUENCE [LARGE SCALE GENOMIC DNA]</scope>
    <source>
        <strain evidence="1 2">L12M1</strain>
    </source>
</reference>
<sequence length="88" mass="10239">MKIYVFKKVKAIIKRNLALDGELNGSNFTEYAQMKYGIRSGSNCILDNNNNEVIVEATKISFNEFYLYYKRADELTQNESMVIERSLK</sequence>
<accession>A0A3S9P753</accession>
<keyword evidence="2" id="KW-1185">Reference proteome</keyword>
<name>A0A3S9P753_9BACT</name>
<dbReference type="KEGG" id="fll:EI427_17825"/>
<proteinExistence type="predicted"/>
<dbReference type="RefSeq" id="WP_126617295.1">
    <property type="nucleotide sequence ID" value="NZ_CP034562.1"/>
</dbReference>
<evidence type="ECO:0000313" key="2">
    <source>
        <dbReference type="Proteomes" id="UP000267268"/>
    </source>
</evidence>
<dbReference type="AlphaFoldDB" id="A0A3S9P753"/>
<dbReference type="Proteomes" id="UP000267268">
    <property type="component" value="Chromosome 1"/>
</dbReference>
<organism evidence="1 2">
    <name type="scientific">Flammeovirga pectinis</name>
    <dbReference type="NCBI Taxonomy" id="2494373"/>
    <lineage>
        <taxon>Bacteria</taxon>
        <taxon>Pseudomonadati</taxon>
        <taxon>Bacteroidota</taxon>
        <taxon>Cytophagia</taxon>
        <taxon>Cytophagales</taxon>
        <taxon>Flammeovirgaceae</taxon>
        <taxon>Flammeovirga</taxon>
    </lineage>
</organism>